<keyword evidence="1" id="KW-0808">Transferase</keyword>
<evidence type="ECO:0000313" key="2">
    <source>
        <dbReference type="Proteomes" id="UP000735302"/>
    </source>
</evidence>
<reference evidence="1 2" key="1">
    <citation type="journal article" date="2021" name="Elife">
        <title>Chloroplast acquisition without the gene transfer in kleptoplastic sea slugs, Plakobranchus ocellatus.</title>
        <authorList>
            <person name="Maeda T."/>
            <person name="Takahashi S."/>
            <person name="Yoshida T."/>
            <person name="Shimamura S."/>
            <person name="Takaki Y."/>
            <person name="Nagai Y."/>
            <person name="Toyoda A."/>
            <person name="Suzuki Y."/>
            <person name="Arimoto A."/>
            <person name="Ishii H."/>
            <person name="Satoh N."/>
            <person name="Nishiyama T."/>
            <person name="Hasebe M."/>
            <person name="Maruyama T."/>
            <person name="Minagawa J."/>
            <person name="Obokata J."/>
            <person name="Shigenobu S."/>
        </authorList>
    </citation>
    <scope>NUCLEOTIDE SEQUENCE [LARGE SCALE GENOMIC DNA]</scope>
</reference>
<dbReference type="Proteomes" id="UP000735302">
    <property type="component" value="Unassembled WGS sequence"/>
</dbReference>
<organism evidence="1 2">
    <name type="scientific">Plakobranchus ocellatus</name>
    <dbReference type="NCBI Taxonomy" id="259542"/>
    <lineage>
        <taxon>Eukaryota</taxon>
        <taxon>Metazoa</taxon>
        <taxon>Spiralia</taxon>
        <taxon>Lophotrochozoa</taxon>
        <taxon>Mollusca</taxon>
        <taxon>Gastropoda</taxon>
        <taxon>Heterobranchia</taxon>
        <taxon>Euthyneura</taxon>
        <taxon>Panpulmonata</taxon>
        <taxon>Sacoglossa</taxon>
        <taxon>Placobranchoidea</taxon>
        <taxon>Plakobranchidae</taxon>
        <taxon>Plakobranchus</taxon>
    </lineage>
</organism>
<sequence length="193" mass="22631">MPKELRTQADRPTSNFICDSYQRNYKPRQVHQRQTSSVTHTKGTISPDIIYRVSARGFLGTSAYNLLSKLSINDQRRIIALKAFDETAENSSRWIWGRKNKQLFHKKLVFSVYREHPWHNHKSFWKSRHSSKTKRLSVQNPRHWGSKEKCSRGVMTCVRPGPLSVGPHWRRRDLSWLTWGTDVAVTVRYPPTS</sequence>
<protein>
    <submittedName>
        <fullName evidence="1">Reverse transcriptase</fullName>
    </submittedName>
</protein>
<keyword evidence="2" id="KW-1185">Reference proteome</keyword>
<evidence type="ECO:0000313" key="1">
    <source>
        <dbReference type="EMBL" id="GFO00591.1"/>
    </source>
</evidence>
<comment type="caution">
    <text evidence="1">The sequence shown here is derived from an EMBL/GenBank/DDBJ whole genome shotgun (WGS) entry which is preliminary data.</text>
</comment>
<keyword evidence="1" id="KW-0695">RNA-directed DNA polymerase</keyword>
<dbReference type="GO" id="GO:0003964">
    <property type="term" value="F:RNA-directed DNA polymerase activity"/>
    <property type="evidence" value="ECO:0007669"/>
    <property type="project" value="UniProtKB-KW"/>
</dbReference>
<proteinExistence type="predicted"/>
<keyword evidence="1" id="KW-0548">Nucleotidyltransferase</keyword>
<dbReference type="AlphaFoldDB" id="A0AAV3ZXE8"/>
<dbReference type="EMBL" id="BLXT01003136">
    <property type="protein sequence ID" value="GFO00591.1"/>
    <property type="molecule type" value="Genomic_DNA"/>
</dbReference>
<accession>A0AAV3ZXE8</accession>
<name>A0AAV3ZXE8_9GAST</name>
<gene>
    <name evidence="1" type="ORF">PoB_002709600</name>
</gene>